<keyword evidence="5" id="KW-1015">Disulfide bond</keyword>
<comment type="caution">
    <text evidence="9">The sequence shown here is derived from an EMBL/GenBank/DDBJ whole genome shotgun (WGS) entry which is preliminary data.</text>
</comment>
<protein>
    <submittedName>
        <fullName evidence="9">Type I deoxyribonuclease HsdR</fullName>
    </submittedName>
</protein>
<dbReference type="InterPro" id="IPR053934">
    <property type="entry name" value="HTTM_dom"/>
</dbReference>
<name>A0AAN4W0U0_9BACT</name>
<dbReference type="GO" id="GO:0019842">
    <property type="term" value="F:vitamin binding"/>
    <property type="evidence" value="ECO:0007669"/>
    <property type="project" value="TreeGrafter"/>
</dbReference>
<evidence type="ECO:0000256" key="6">
    <source>
        <dbReference type="ARBA" id="ARBA00023239"/>
    </source>
</evidence>
<evidence type="ECO:0000313" key="10">
    <source>
        <dbReference type="Proteomes" id="UP001310022"/>
    </source>
</evidence>
<keyword evidence="3 7" id="KW-1133">Transmembrane helix</keyword>
<evidence type="ECO:0000256" key="4">
    <source>
        <dbReference type="ARBA" id="ARBA00023136"/>
    </source>
</evidence>
<dbReference type="PANTHER" id="PTHR12639:SF7">
    <property type="entry name" value="HTTM DOMAIN-CONTAINING PROTEIN"/>
    <property type="match status" value="1"/>
</dbReference>
<gene>
    <name evidence="9" type="ORF">PEDI_35890</name>
</gene>
<dbReference type="AlphaFoldDB" id="A0AAN4W0U0"/>
<keyword evidence="10" id="KW-1185">Reference proteome</keyword>
<dbReference type="EMBL" id="BQKE01000002">
    <property type="protein sequence ID" value="GJM63037.1"/>
    <property type="molecule type" value="Genomic_DNA"/>
</dbReference>
<organism evidence="9 10">
    <name type="scientific">Persicobacter diffluens</name>
    <dbReference type="NCBI Taxonomy" id="981"/>
    <lineage>
        <taxon>Bacteria</taxon>
        <taxon>Pseudomonadati</taxon>
        <taxon>Bacteroidota</taxon>
        <taxon>Cytophagia</taxon>
        <taxon>Cytophagales</taxon>
        <taxon>Persicobacteraceae</taxon>
        <taxon>Persicobacter</taxon>
    </lineage>
</organism>
<evidence type="ECO:0000256" key="5">
    <source>
        <dbReference type="ARBA" id="ARBA00023157"/>
    </source>
</evidence>
<evidence type="ECO:0000313" key="9">
    <source>
        <dbReference type="EMBL" id="GJM63037.1"/>
    </source>
</evidence>
<dbReference type="Pfam" id="PF22777">
    <property type="entry name" value="VKGC_lumenal_dom"/>
    <property type="match status" value="1"/>
</dbReference>
<dbReference type="PANTHER" id="PTHR12639">
    <property type="entry name" value="VITAMIN K-DEPENDENT GAMMA-CARBOXYLASE"/>
    <property type="match status" value="1"/>
</dbReference>
<feature type="transmembrane region" description="Helical" evidence="7">
    <location>
        <begin position="20"/>
        <end position="40"/>
    </location>
</feature>
<evidence type="ECO:0000256" key="2">
    <source>
        <dbReference type="ARBA" id="ARBA00022692"/>
    </source>
</evidence>
<dbReference type="Pfam" id="PF05090">
    <property type="entry name" value="HTTM"/>
    <property type="match status" value="1"/>
</dbReference>
<comment type="subcellular location">
    <subcellularLocation>
        <location evidence="1">Endomembrane system</location>
        <topology evidence="1">Multi-pass membrane protein</topology>
    </subcellularLocation>
</comment>
<keyword evidence="4 7" id="KW-0472">Membrane</keyword>
<dbReference type="GO" id="GO:0008488">
    <property type="term" value="F:gamma-glutamyl carboxylase activity"/>
    <property type="evidence" value="ECO:0007669"/>
    <property type="project" value="InterPro"/>
</dbReference>
<dbReference type="InterPro" id="IPR011020">
    <property type="entry name" value="HTTM-like"/>
</dbReference>
<feature type="domain" description="HTTM-like" evidence="8">
    <location>
        <begin position="9"/>
        <end position="267"/>
    </location>
</feature>
<keyword evidence="2 7" id="KW-0812">Transmembrane</keyword>
<proteinExistence type="predicted"/>
<feature type="transmembrane region" description="Helical" evidence="7">
    <location>
        <begin position="150"/>
        <end position="169"/>
    </location>
</feature>
<dbReference type="SMART" id="SM00752">
    <property type="entry name" value="HTTM"/>
    <property type="match status" value="1"/>
</dbReference>
<feature type="transmembrane region" description="Helical" evidence="7">
    <location>
        <begin position="236"/>
        <end position="263"/>
    </location>
</feature>
<feature type="transmembrane region" description="Helical" evidence="7">
    <location>
        <begin position="112"/>
        <end position="129"/>
    </location>
</feature>
<dbReference type="GO" id="GO:0012505">
    <property type="term" value="C:endomembrane system"/>
    <property type="evidence" value="ECO:0007669"/>
    <property type="project" value="UniProtKB-SubCell"/>
</dbReference>
<evidence type="ECO:0000259" key="8">
    <source>
        <dbReference type="SMART" id="SM00752"/>
    </source>
</evidence>
<dbReference type="RefSeq" id="WP_338238251.1">
    <property type="nucleotide sequence ID" value="NZ_BQKE01000002.1"/>
</dbReference>
<evidence type="ECO:0000256" key="7">
    <source>
        <dbReference type="SAM" id="Phobius"/>
    </source>
</evidence>
<evidence type="ECO:0000256" key="3">
    <source>
        <dbReference type="ARBA" id="ARBA00022989"/>
    </source>
</evidence>
<evidence type="ECO:0000256" key="1">
    <source>
        <dbReference type="ARBA" id="ARBA00004127"/>
    </source>
</evidence>
<feature type="transmembrane region" description="Helical" evidence="7">
    <location>
        <begin position="206"/>
        <end position="224"/>
    </location>
</feature>
<dbReference type="Proteomes" id="UP001310022">
    <property type="component" value="Unassembled WGS sequence"/>
</dbReference>
<dbReference type="InterPro" id="IPR053935">
    <property type="entry name" value="VKGC_lumenal_dom"/>
</dbReference>
<accession>A0AAN4W0U0</accession>
<sequence length="436" mass="51550">MHRLQDLFFKQEDNSPLILFRILFGFLMALESFGAIATGWVKNNFVDTQMNFHFIGFDFLQALSGTHMYYHFLLMGCLAIMVMLGLWYRAAATGLALFWTCAYLLQKTSYNNHYYLAMLLCWVMIFLPAEDDYSLDAIRKKTRKTHVPQGIRWFFMLQLLIVFSFGSIAKLYPGWYHGDFIALAFNHRKHFPIIGPLLGNHQFQMFITYSGILFDGLIIPMLWWKKTRKIAFIGLLAFNLFNSVVFHIGIFPYMVIGITVFFFEPEVIQRLFFPKKYQRYAREIPRILPKFTLPLFVLYFLIQLGLPLRHHFIPGDVTWREEGHRLSWRMMLRSKAGQLKLKVVDPKSAKTFPIRHSDYLSPKQARKVTYQPDFIWQYVQFLKQDFAAKGYPDVEIYAVRSKVWLNKEAPRPLIDSTVNLAEVKWNYWGRNEWVLD</sequence>
<dbReference type="InterPro" id="IPR007782">
    <property type="entry name" value="VKG_COase"/>
</dbReference>
<reference evidence="9 10" key="1">
    <citation type="submission" date="2021-12" db="EMBL/GenBank/DDBJ databases">
        <title>Genome sequencing of bacteria with rrn-lacking chromosome and rrn-plasmid.</title>
        <authorList>
            <person name="Anda M."/>
            <person name="Iwasaki W."/>
        </authorList>
    </citation>
    <scope>NUCLEOTIDE SEQUENCE [LARGE SCALE GENOMIC DNA]</scope>
    <source>
        <strain evidence="9 10">NBRC 15940</strain>
    </source>
</reference>
<keyword evidence="6" id="KW-0456">Lyase</keyword>
<feature type="transmembrane region" description="Helical" evidence="7">
    <location>
        <begin position="283"/>
        <end position="302"/>
    </location>
</feature>